<keyword evidence="3" id="KW-0677">Repeat</keyword>
<evidence type="ECO:0000256" key="1">
    <source>
        <dbReference type="ARBA" id="ARBA00007074"/>
    </source>
</evidence>
<evidence type="ECO:0000256" key="4">
    <source>
        <dbReference type="ARBA" id="ARBA00022801"/>
    </source>
</evidence>
<proteinExistence type="inferred from homology"/>
<name>A0AA45QRW6_9LACT</name>
<dbReference type="EMBL" id="CP070872">
    <property type="protein sequence ID" value="QSE77277.1"/>
    <property type="molecule type" value="Genomic_DNA"/>
</dbReference>
<dbReference type="InterPro" id="IPR038765">
    <property type="entry name" value="Papain-like_cys_pep_sf"/>
</dbReference>
<dbReference type="Gene3D" id="2.10.270.10">
    <property type="entry name" value="Cholin Binding"/>
    <property type="match status" value="1"/>
</dbReference>
<protein>
    <submittedName>
        <fullName evidence="8">C40 family peptidase</fullName>
    </submittedName>
</protein>
<evidence type="ECO:0000313" key="9">
    <source>
        <dbReference type="Proteomes" id="UP000663608"/>
    </source>
</evidence>
<comment type="similarity">
    <text evidence="1">Belongs to the peptidase C40 family.</text>
</comment>
<dbReference type="GO" id="GO:0008234">
    <property type="term" value="F:cysteine-type peptidase activity"/>
    <property type="evidence" value="ECO:0007669"/>
    <property type="project" value="UniProtKB-KW"/>
</dbReference>
<dbReference type="AlphaFoldDB" id="A0AA45QRW6"/>
<dbReference type="PANTHER" id="PTHR47053:SF1">
    <property type="entry name" value="MUREIN DD-ENDOPEPTIDASE MEPH-RELATED"/>
    <property type="match status" value="1"/>
</dbReference>
<evidence type="ECO:0000256" key="6">
    <source>
        <dbReference type="SAM" id="Phobius"/>
    </source>
</evidence>
<keyword evidence="5" id="KW-0788">Thiol protease</keyword>
<feature type="domain" description="NlpC/P60" evidence="7">
    <location>
        <begin position="153"/>
        <end position="296"/>
    </location>
</feature>
<evidence type="ECO:0000256" key="3">
    <source>
        <dbReference type="ARBA" id="ARBA00022737"/>
    </source>
</evidence>
<dbReference type="Pfam" id="PF19127">
    <property type="entry name" value="Choline_bind_3"/>
    <property type="match status" value="1"/>
</dbReference>
<dbReference type="KEGG" id="lti:JW886_03175"/>
<accession>A0AA45QRW6</accession>
<dbReference type="Proteomes" id="UP000663608">
    <property type="component" value="Chromosome"/>
</dbReference>
<dbReference type="GO" id="GO:0006508">
    <property type="term" value="P:proteolysis"/>
    <property type="evidence" value="ECO:0007669"/>
    <property type="project" value="UniProtKB-KW"/>
</dbReference>
<keyword evidence="6" id="KW-1133">Transmembrane helix</keyword>
<keyword evidence="4" id="KW-0378">Hydrolase</keyword>
<dbReference type="InterPro" id="IPR018337">
    <property type="entry name" value="Cell_wall/Cho-bd_repeat"/>
</dbReference>
<keyword evidence="6" id="KW-0472">Membrane</keyword>
<dbReference type="SUPFAM" id="SSF54001">
    <property type="entry name" value="Cysteine proteinases"/>
    <property type="match status" value="1"/>
</dbReference>
<keyword evidence="9" id="KW-1185">Reference proteome</keyword>
<keyword evidence="6" id="KW-0812">Transmembrane</keyword>
<dbReference type="InterPro" id="IPR000064">
    <property type="entry name" value="NLP_P60_dom"/>
</dbReference>
<gene>
    <name evidence="8" type="ORF">JW886_03175</name>
</gene>
<keyword evidence="2" id="KW-0645">Protease</keyword>
<evidence type="ECO:0000313" key="8">
    <source>
        <dbReference type="EMBL" id="QSE77277.1"/>
    </source>
</evidence>
<evidence type="ECO:0000259" key="7">
    <source>
        <dbReference type="PROSITE" id="PS51935"/>
    </source>
</evidence>
<dbReference type="RefSeq" id="WP_205872296.1">
    <property type="nucleotide sequence ID" value="NZ_CP070872.1"/>
</dbReference>
<evidence type="ECO:0000256" key="5">
    <source>
        <dbReference type="ARBA" id="ARBA00022807"/>
    </source>
</evidence>
<dbReference type="PANTHER" id="PTHR47053">
    <property type="entry name" value="MUREIN DD-ENDOPEPTIDASE MEPH-RELATED"/>
    <property type="match status" value="1"/>
</dbReference>
<feature type="transmembrane region" description="Helical" evidence="6">
    <location>
        <begin position="21"/>
        <end position="39"/>
    </location>
</feature>
<dbReference type="Pfam" id="PF00877">
    <property type="entry name" value="NLPC_P60"/>
    <property type="match status" value="1"/>
</dbReference>
<reference evidence="8 9" key="1">
    <citation type="submission" date="2021-02" db="EMBL/GenBank/DDBJ databases">
        <title>Complete genome sequence of Lactococcus lactis strain K_LL004.</title>
        <authorList>
            <person name="Kim H.B."/>
        </authorList>
    </citation>
    <scope>NUCLEOTIDE SEQUENCE [LARGE SCALE GENOMIC DNA]</scope>
    <source>
        <strain evidence="8 9">K_LL004</strain>
    </source>
</reference>
<dbReference type="SUPFAM" id="SSF69360">
    <property type="entry name" value="Cell wall binding repeat"/>
    <property type="match status" value="1"/>
</dbReference>
<dbReference type="Gene3D" id="3.90.1720.10">
    <property type="entry name" value="endopeptidase domain like (from Nostoc punctiforme)"/>
    <property type="match status" value="1"/>
</dbReference>
<evidence type="ECO:0000256" key="2">
    <source>
        <dbReference type="ARBA" id="ARBA00022670"/>
    </source>
</evidence>
<dbReference type="InterPro" id="IPR051202">
    <property type="entry name" value="Peptidase_C40"/>
</dbReference>
<dbReference type="PROSITE" id="PS51935">
    <property type="entry name" value="NLPC_P60"/>
    <property type="match status" value="1"/>
</dbReference>
<sequence length="298" mass="32752">MRKRRNAHQKNSLQKNGIKKKAGLLVTIACLLVILVFWGKTTLSKSTSKTSSSDSVTLVKNEGQTYAYLKQTKLTGLQKIKGSTYYFDPSTGKMKTGLLTLDKGTVYFSPETGKMQYGLKKIDGYYYYFTKKDGTDDVVKAYQAVASKLKTKNQVIEGTIAAGLKLVGKSPYVYGGGRTDDSVANNEFDCSSFIAQMYRLGGQSLVYQFAASTTLLAQTGTSQSWTDKTRGDLLITPDDATEEEQHAAIYLGGGFILHDSTSTNGVNISRLNQVINSDVLGTMTWGQLFEQGHVRREV</sequence>
<organism evidence="8 9">
    <name type="scientific">Lactococcus taiwanensis</name>
    <dbReference type="NCBI Taxonomy" id="1151742"/>
    <lineage>
        <taxon>Bacteria</taxon>
        <taxon>Bacillati</taxon>
        <taxon>Bacillota</taxon>
        <taxon>Bacilli</taxon>
        <taxon>Lactobacillales</taxon>
        <taxon>Streptococcaceae</taxon>
        <taxon>Lactococcus</taxon>
    </lineage>
</organism>